<reference evidence="1 2" key="1">
    <citation type="submission" date="2014-11" db="EMBL/GenBank/DDBJ databases">
        <authorList>
            <person name="Zhu J."/>
            <person name="Qi W."/>
            <person name="Song R."/>
        </authorList>
    </citation>
    <scope>NUCLEOTIDE SEQUENCE [LARGE SCALE GENOMIC DNA]</scope>
</reference>
<accession>A0A0G4EB29</accession>
<organism evidence="1 2">
    <name type="scientific">Vitrella brassicaformis (strain CCMP3155)</name>
    <dbReference type="NCBI Taxonomy" id="1169540"/>
    <lineage>
        <taxon>Eukaryota</taxon>
        <taxon>Sar</taxon>
        <taxon>Alveolata</taxon>
        <taxon>Colpodellida</taxon>
        <taxon>Vitrellaceae</taxon>
        <taxon>Vitrella</taxon>
    </lineage>
</organism>
<dbReference type="EMBL" id="CDMY01000144">
    <property type="protein sequence ID" value="CEL93154.1"/>
    <property type="molecule type" value="Genomic_DNA"/>
</dbReference>
<keyword evidence="2" id="KW-1185">Reference proteome</keyword>
<dbReference type="InParanoid" id="A0A0G4EB29"/>
<gene>
    <name evidence="1" type="ORF">Vbra_4734</name>
</gene>
<name>A0A0G4EB29_VITBC</name>
<dbReference type="AlphaFoldDB" id="A0A0G4EB29"/>
<protein>
    <submittedName>
        <fullName evidence="1">Uncharacterized protein</fullName>
    </submittedName>
</protein>
<proteinExistence type="predicted"/>
<dbReference type="PhylomeDB" id="A0A0G4EB29"/>
<dbReference type="VEuPathDB" id="CryptoDB:Vbra_4734"/>
<sequence>MSVCAPHLRRFMAAVEANPTISDEEVEALLDTIPLETLQAEHLELHAQASSREWREYIGLRCRVVKLQTRRLHAEFDKLEATLAEKASRAAKEFRGLQPPAGPHVQLPPPAFAAASLPPPLVWMLPPVGTMAFEQFAALPMAEVPPTLRRAHVGARAVRRLRQGHLRAEYVHWAFCQELSMAMGLE</sequence>
<dbReference type="Proteomes" id="UP000041254">
    <property type="component" value="Unassembled WGS sequence"/>
</dbReference>
<evidence type="ECO:0000313" key="1">
    <source>
        <dbReference type="EMBL" id="CEL93154.1"/>
    </source>
</evidence>
<evidence type="ECO:0000313" key="2">
    <source>
        <dbReference type="Proteomes" id="UP000041254"/>
    </source>
</evidence>